<comment type="caution">
    <text evidence="3">The sequence shown here is derived from an EMBL/GenBank/DDBJ whole genome shotgun (WGS) entry which is preliminary data.</text>
</comment>
<dbReference type="EMBL" id="RCZO01000010">
    <property type="protein sequence ID" value="TPG05367.1"/>
    <property type="molecule type" value="Genomic_DNA"/>
</dbReference>
<dbReference type="Pfam" id="PF02566">
    <property type="entry name" value="OsmC"/>
    <property type="match status" value="1"/>
</dbReference>
<dbReference type="PANTHER" id="PTHR39624:SF2">
    <property type="entry name" value="OSMC-LIKE PROTEIN"/>
    <property type="match status" value="1"/>
</dbReference>
<protein>
    <submittedName>
        <fullName evidence="3">OsmC family protein</fullName>
    </submittedName>
</protein>
<feature type="region of interest" description="Disordered" evidence="1">
    <location>
        <begin position="394"/>
        <end position="423"/>
    </location>
</feature>
<dbReference type="SUPFAM" id="SSF82784">
    <property type="entry name" value="OsmC-like"/>
    <property type="match status" value="1"/>
</dbReference>
<evidence type="ECO:0000313" key="4">
    <source>
        <dbReference type="Proteomes" id="UP000319486"/>
    </source>
</evidence>
<dbReference type="Gene3D" id="3.40.50.1820">
    <property type="entry name" value="alpha/beta hydrolase"/>
    <property type="match status" value="1"/>
</dbReference>
<gene>
    <name evidence="3" type="ORF">EAH88_15480</name>
</gene>
<dbReference type="Gene3D" id="3.30.300.20">
    <property type="match status" value="1"/>
</dbReference>
<dbReference type="InterPro" id="IPR015946">
    <property type="entry name" value="KH_dom-like_a/b"/>
</dbReference>
<feature type="domain" description="Serine aminopeptidase S33" evidence="2">
    <location>
        <begin position="48"/>
        <end position="138"/>
    </location>
</feature>
<dbReference type="InterPro" id="IPR029058">
    <property type="entry name" value="AB_hydrolase_fold"/>
</dbReference>
<dbReference type="InterPro" id="IPR003718">
    <property type="entry name" value="OsmC/Ohr_fam"/>
</dbReference>
<evidence type="ECO:0000256" key="1">
    <source>
        <dbReference type="SAM" id="MobiDB-lite"/>
    </source>
</evidence>
<organism evidence="3 4">
    <name type="scientific">Rhodanobacter glycinis</name>
    <dbReference type="NCBI Taxonomy" id="582702"/>
    <lineage>
        <taxon>Bacteria</taxon>
        <taxon>Pseudomonadati</taxon>
        <taxon>Pseudomonadota</taxon>
        <taxon>Gammaproteobacteria</taxon>
        <taxon>Lysobacterales</taxon>
        <taxon>Rhodanobacteraceae</taxon>
        <taxon>Rhodanobacter</taxon>
    </lineage>
</organism>
<name>A0A502BWQ8_9GAMM</name>
<keyword evidence="4" id="KW-1185">Reference proteome</keyword>
<proteinExistence type="predicted"/>
<dbReference type="Proteomes" id="UP000319486">
    <property type="component" value="Unassembled WGS sequence"/>
</dbReference>
<reference evidence="3 4" key="1">
    <citation type="journal article" date="2019" name="Environ. Microbiol.">
        <title>Species interactions and distinct microbial communities in high Arctic permafrost affected cryosols are associated with the CH4 and CO2 gas fluxes.</title>
        <authorList>
            <person name="Altshuler I."/>
            <person name="Hamel J."/>
            <person name="Turney S."/>
            <person name="Magnuson E."/>
            <person name="Levesque R."/>
            <person name="Greer C."/>
            <person name="Whyte L.G."/>
        </authorList>
    </citation>
    <scope>NUCLEOTIDE SEQUENCE [LARGE SCALE GENOMIC DNA]</scope>
    <source>
        <strain evidence="3 4">S13Y</strain>
    </source>
</reference>
<feature type="compositionally biased region" description="Low complexity" evidence="1">
    <location>
        <begin position="396"/>
        <end position="409"/>
    </location>
</feature>
<dbReference type="PANTHER" id="PTHR39624">
    <property type="entry name" value="PROTEIN INVOLVED IN RIMO-MEDIATED BETA-METHYLTHIOLATION OF RIBOSOMAL PROTEIN S12 YCAO"/>
    <property type="match status" value="1"/>
</dbReference>
<dbReference type="SUPFAM" id="SSF53474">
    <property type="entry name" value="alpha/beta-Hydrolases"/>
    <property type="match status" value="1"/>
</dbReference>
<evidence type="ECO:0000259" key="2">
    <source>
        <dbReference type="Pfam" id="PF12146"/>
    </source>
</evidence>
<accession>A0A502BWQ8</accession>
<dbReference type="InterPro" id="IPR036102">
    <property type="entry name" value="OsmC/Ohrsf"/>
</dbReference>
<dbReference type="RefSeq" id="WP_140654370.1">
    <property type="nucleotide sequence ID" value="NZ_RCZO01000010.1"/>
</dbReference>
<evidence type="ECO:0000313" key="3">
    <source>
        <dbReference type="EMBL" id="TPG05367.1"/>
    </source>
</evidence>
<dbReference type="InterPro" id="IPR022742">
    <property type="entry name" value="Hydrolase_4"/>
</dbReference>
<dbReference type="AlphaFoldDB" id="A0A502BWQ8"/>
<sequence length="423" mass="44638">MPPCNFEFSSPAGYPLAGRLELPDAPVRGWALMAHCFTCGKDNLAAVRIGRALARAGIGMLRFDFAGLGASGGDFADSTFAANVRDLVAAHHAMSDAGMPPSLLIGHSLGGAAALAAAADMPNVRAVTTIAAPFDLSHVLALFDPASLATIEQQGEAEVRLAGRPFRVSKAFIDGLREHDQASRIATLGRPLLILHAPRDEIVDIDNASRIFMAAGYPKSLVSLDDADHLLSRQPDVDYAAAMIISWSSRYLQPVPETRAQGQEGDVVAEETGAGRFQLAIHAGGIRFLADEPVSAGGLGSGPTPYDLVSAGLAACTTMTLRMYAEYKGLPVGRIRTAVGHMRQKGVEVPDLFTRTIAIEGPLDDAQRERLLQIADRCPVDLTLLSGSRVETTFGEPPAAAEPVEAHAASMERLVTADDSSPV</sequence>
<dbReference type="Pfam" id="PF12146">
    <property type="entry name" value="Hydrolase_4"/>
    <property type="match status" value="1"/>
</dbReference>